<reference evidence="1 2" key="1">
    <citation type="submission" date="2010-12" db="EMBL/GenBank/DDBJ databases">
        <title>The Genome Sequence of Coprobacillus sp. strain 29_1.</title>
        <authorList>
            <consortium name="The Broad Institute Genome Sequencing Platform"/>
            <person name="Earl A."/>
            <person name="Ward D."/>
            <person name="Feldgarden M."/>
            <person name="Gevers D."/>
            <person name="Daigneault M."/>
            <person name="Sibley C.D."/>
            <person name="White A."/>
            <person name="Strauss J."/>
            <person name="Allen-Vercoe E."/>
            <person name="Young S.K."/>
            <person name="Zeng Q."/>
            <person name="Gargeya S."/>
            <person name="Fitzgerald M."/>
            <person name="Haas B."/>
            <person name="Abouelleil A."/>
            <person name="Alvarado L."/>
            <person name="Arachchi H.M."/>
            <person name="Berlin A."/>
            <person name="Brown A."/>
            <person name="Chapman S.B."/>
            <person name="Chen Z."/>
            <person name="Dunbar C."/>
            <person name="Freedman E."/>
            <person name="Gearin G."/>
            <person name="Gellesch M."/>
            <person name="Goldberg J."/>
            <person name="Griggs A."/>
            <person name="Gujja S."/>
            <person name="Heilman E."/>
            <person name="Heiman D."/>
            <person name="Howarth C."/>
            <person name="Larson L."/>
            <person name="Lui A."/>
            <person name="MacDonald P.J.P."/>
            <person name="Mehta T."/>
            <person name="Montmayeur A."/>
            <person name="Murphy C."/>
            <person name="Neiman D."/>
            <person name="Pearson M."/>
            <person name="Priest M."/>
            <person name="Roberts A."/>
            <person name="Saif S."/>
            <person name="Shea T."/>
            <person name="Shenoy N."/>
            <person name="Sisk P."/>
            <person name="Stolte C."/>
            <person name="Sykes S."/>
            <person name="White J."/>
            <person name="Yandava C."/>
            <person name="Nusbaum C."/>
            <person name="Birren B."/>
        </authorList>
    </citation>
    <scope>NUCLEOTIDE SEQUENCE [LARGE SCALE GENOMIC DNA]</scope>
    <source>
        <strain evidence="1 2">29_1</strain>
    </source>
</reference>
<dbReference type="EMBL" id="ADKX01000046">
    <property type="protein sequence ID" value="EFW03574.1"/>
    <property type="molecule type" value="Genomic_DNA"/>
</dbReference>
<name>E7GEX3_9FIRM</name>
<evidence type="ECO:0000313" key="1">
    <source>
        <dbReference type="EMBL" id="EFW03574.1"/>
    </source>
</evidence>
<gene>
    <name evidence="1" type="ORF">HMPREF9488_03265</name>
</gene>
<organism evidence="1 2">
    <name type="scientific">Coprobacillus cateniformis</name>
    <dbReference type="NCBI Taxonomy" id="100884"/>
    <lineage>
        <taxon>Bacteria</taxon>
        <taxon>Bacillati</taxon>
        <taxon>Bacillota</taxon>
        <taxon>Erysipelotrichia</taxon>
        <taxon>Erysipelotrichales</taxon>
        <taxon>Coprobacillaceae</taxon>
        <taxon>Coprobacillus</taxon>
    </lineage>
</organism>
<dbReference type="Proteomes" id="UP000003157">
    <property type="component" value="Unassembled WGS sequence"/>
</dbReference>
<dbReference type="HOGENOM" id="CLU_2786760_0_0_9"/>
<dbReference type="RefSeq" id="WP_008790347.1">
    <property type="nucleotide sequence ID" value="NZ_AKCB01000004.1"/>
</dbReference>
<dbReference type="AlphaFoldDB" id="E7GEX3"/>
<keyword evidence="2" id="KW-1185">Reference proteome</keyword>
<accession>E7GEX3</accession>
<dbReference type="STRING" id="100884.GCA_000269565_03725"/>
<sequence length="68" mass="7950">MELTIEYDWDLVAKMAKEELACLKNLEVLYGQTLTLMTREIILEDALKMFHKGCREKELYSLMLGVHS</sequence>
<protein>
    <submittedName>
        <fullName evidence="1">Uncharacterized protein</fullName>
    </submittedName>
</protein>
<proteinExistence type="predicted"/>
<evidence type="ECO:0000313" key="2">
    <source>
        <dbReference type="Proteomes" id="UP000003157"/>
    </source>
</evidence>
<dbReference type="GeneID" id="78231472"/>
<comment type="caution">
    <text evidence="1">The sequence shown here is derived from an EMBL/GenBank/DDBJ whole genome shotgun (WGS) entry which is preliminary data.</text>
</comment>